<evidence type="ECO:0000313" key="4">
    <source>
        <dbReference type="Proteomes" id="UP001147746"/>
    </source>
</evidence>
<reference evidence="3" key="1">
    <citation type="submission" date="2022-12" db="EMBL/GenBank/DDBJ databases">
        <authorList>
            <person name="Petersen C."/>
        </authorList>
    </citation>
    <scope>NUCLEOTIDE SEQUENCE</scope>
    <source>
        <strain evidence="3">IBT 21472</strain>
    </source>
</reference>
<gene>
    <name evidence="3" type="ORF">N7476_008434</name>
</gene>
<accession>A0A9W9L2J6</accession>
<comment type="caution">
    <text evidence="3">The sequence shown here is derived from an EMBL/GenBank/DDBJ whole genome shotgun (WGS) entry which is preliminary data.</text>
</comment>
<evidence type="ECO:0000313" key="3">
    <source>
        <dbReference type="EMBL" id="KAJ5307778.1"/>
    </source>
</evidence>
<evidence type="ECO:0000256" key="1">
    <source>
        <dbReference type="SAM" id="SignalP"/>
    </source>
</evidence>
<dbReference type="EMBL" id="JAPZBO010000008">
    <property type="protein sequence ID" value="KAJ5307778.1"/>
    <property type="molecule type" value="Genomic_DNA"/>
</dbReference>
<dbReference type="InterPro" id="IPR055560">
    <property type="entry name" value="DUF7136"/>
</dbReference>
<keyword evidence="4" id="KW-1185">Reference proteome</keyword>
<dbReference type="Pfam" id="PF23584">
    <property type="entry name" value="DUF7136"/>
    <property type="match status" value="1"/>
</dbReference>
<organism evidence="3 4">
    <name type="scientific">Penicillium atrosanguineum</name>
    <dbReference type="NCBI Taxonomy" id="1132637"/>
    <lineage>
        <taxon>Eukaryota</taxon>
        <taxon>Fungi</taxon>
        <taxon>Dikarya</taxon>
        <taxon>Ascomycota</taxon>
        <taxon>Pezizomycotina</taxon>
        <taxon>Eurotiomycetes</taxon>
        <taxon>Eurotiomycetidae</taxon>
        <taxon>Eurotiales</taxon>
        <taxon>Aspergillaceae</taxon>
        <taxon>Penicillium</taxon>
    </lineage>
</organism>
<protein>
    <recommendedName>
        <fullName evidence="2">DUF7136 domain-containing protein</fullName>
    </recommendedName>
</protein>
<feature type="domain" description="DUF7136" evidence="2">
    <location>
        <begin position="59"/>
        <end position="226"/>
    </location>
</feature>
<proteinExistence type="predicted"/>
<sequence>MFGVQARLLALSLLALADADSTGVAEVNIVFPRNGTYGLMPLMPVYLVYPSEGPYNGSFSTLDINRLTANETTQFLYKAIPNILNVEWKWGFSWRLRTVNCSTSDIGTAYDDEHTVEDYDGFHRRAQLDFQSFQFTTTKGGRQPNLTTITTDNNCGNTQGVAFDVKQYLNVPSALTGDGLAMCALLASPAPTPSPCRASVVLSAASSISARLTQAECYAVTPAVSCLPKKDAAALLNPGIPGVLLVGLA</sequence>
<reference evidence="3" key="2">
    <citation type="journal article" date="2023" name="IMA Fungus">
        <title>Comparative genomic study of the Penicillium genus elucidates a diverse pangenome and 15 lateral gene transfer events.</title>
        <authorList>
            <person name="Petersen C."/>
            <person name="Sorensen T."/>
            <person name="Nielsen M.R."/>
            <person name="Sondergaard T.E."/>
            <person name="Sorensen J.L."/>
            <person name="Fitzpatrick D.A."/>
            <person name="Frisvad J.C."/>
            <person name="Nielsen K.L."/>
        </authorList>
    </citation>
    <scope>NUCLEOTIDE SEQUENCE</scope>
    <source>
        <strain evidence="3">IBT 21472</strain>
    </source>
</reference>
<dbReference type="Proteomes" id="UP001147746">
    <property type="component" value="Unassembled WGS sequence"/>
</dbReference>
<feature type="signal peptide" evidence="1">
    <location>
        <begin position="1"/>
        <end position="19"/>
    </location>
</feature>
<evidence type="ECO:0000259" key="2">
    <source>
        <dbReference type="Pfam" id="PF23584"/>
    </source>
</evidence>
<feature type="chain" id="PRO_5041155201" description="DUF7136 domain-containing protein" evidence="1">
    <location>
        <begin position="20"/>
        <end position="249"/>
    </location>
</feature>
<keyword evidence="1" id="KW-0732">Signal</keyword>
<dbReference type="AlphaFoldDB" id="A0A9W9L2J6"/>
<name>A0A9W9L2J6_9EURO</name>